<evidence type="ECO:0000256" key="1">
    <source>
        <dbReference type="ARBA" id="ARBA00010641"/>
    </source>
</evidence>
<dbReference type="Pfam" id="PF04542">
    <property type="entry name" value="Sigma70_r2"/>
    <property type="match status" value="1"/>
</dbReference>
<dbReference type="InterPro" id="IPR007630">
    <property type="entry name" value="RNA_pol_sigma70_r4"/>
</dbReference>
<dbReference type="RefSeq" id="WP_129186185.1">
    <property type="nucleotide sequence ID" value="NZ_CP035493.1"/>
</dbReference>
<dbReference type="GO" id="GO:0016987">
    <property type="term" value="F:sigma factor activity"/>
    <property type="evidence" value="ECO:0007669"/>
    <property type="project" value="UniProtKB-KW"/>
</dbReference>
<dbReference type="NCBIfam" id="TIGR02937">
    <property type="entry name" value="sigma70-ECF"/>
    <property type="match status" value="1"/>
</dbReference>
<dbReference type="InterPro" id="IPR039425">
    <property type="entry name" value="RNA_pol_sigma-70-like"/>
</dbReference>
<keyword evidence="3" id="KW-0731">Sigma factor</keyword>
<keyword evidence="9" id="KW-1185">Reference proteome</keyword>
<comment type="similarity">
    <text evidence="1">Belongs to the sigma-70 factor family. ECF subfamily.</text>
</comment>
<feature type="domain" description="RNA polymerase sigma-70 region 4" evidence="7">
    <location>
        <begin position="141"/>
        <end position="189"/>
    </location>
</feature>
<dbReference type="Gene3D" id="1.10.10.10">
    <property type="entry name" value="Winged helix-like DNA-binding domain superfamily/Winged helix DNA-binding domain"/>
    <property type="match status" value="1"/>
</dbReference>
<evidence type="ECO:0000256" key="4">
    <source>
        <dbReference type="ARBA" id="ARBA00023125"/>
    </source>
</evidence>
<proteinExistence type="inferred from homology"/>
<dbReference type="GO" id="GO:0006352">
    <property type="term" value="P:DNA-templated transcription initiation"/>
    <property type="evidence" value="ECO:0007669"/>
    <property type="project" value="InterPro"/>
</dbReference>
<organism evidence="8 9">
    <name type="scientific">Xylanimonas protaetiae</name>
    <dbReference type="NCBI Taxonomy" id="2509457"/>
    <lineage>
        <taxon>Bacteria</taxon>
        <taxon>Bacillati</taxon>
        <taxon>Actinomycetota</taxon>
        <taxon>Actinomycetes</taxon>
        <taxon>Micrococcales</taxon>
        <taxon>Promicromonosporaceae</taxon>
        <taxon>Xylanimonas</taxon>
    </lineage>
</organism>
<sequence length="205" mass="23232">MLRCRGAVCIRFGTRWIGAVLDHDVVLDRFRLGHGPRAEFEEFARSTYSDLHGYVLRQVGPNDVADVVSEAFTTAWRRWGDRPPTQDRWRAWVFGIAHKKILELYRTHARDRRVEASVAAQPHRACEPADGVVATDRVQRWLGELPAHERAPVYLVTISGFTFAEAGAILGHPTSTISTRVSRALQRLRPLVDAETEGIRRGLER</sequence>
<evidence type="ECO:0000259" key="7">
    <source>
        <dbReference type="Pfam" id="PF04545"/>
    </source>
</evidence>
<protein>
    <submittedName>
        <fullName evidence="8">RNA polymerase sigma factor</fullName>
    </submittedName>
</protein>
<dbReference type="AlphaFoldDB" id="A0A4P6F258"/>
<evidence type="ECO:0000256" key="5">
    <source>
        <dbReference type="ARBA" id="ARBA00023163"/>
    </source>
</evidence>
<evidence type="ECO:0000256" key="2">
    <source>
        <dbReference type="ARBA" id="ARBA00023015"/>
    </source>
</evidence>
<dbReference type="SUPFAM" id="SSF88946">
    <property type="entry name" value="Sigma2 domain of RNA polymerase sigma factors"/>
    <property type="match status" value="1"/>
</dbReference>
<dbReference type="SUPFAM" id="SSF88659">
    <property type="entry name" value="Sigma3 and sigma4 domains of RNA polymerase sigma factors"/>
    <property type="match status" value="1"/>
</dbReference>
<dbReference type="EMBL" id="CP035493">
    <property type="protein sequence ID" value="QAY68783.1"/>
    <property type="molecule type" value="Genomic_DNA"/>
</dbReference>
<name>A0A4P6F258_9MICO</name>
<keyword evidence="4" id="KW-0238">DNA-binding</keyword>
<keyword evidence="5" id="KW-0804">Transcription</keyword>
<dbReference type="InterPro" id="IPR014284">
    <property type="entry name" value="RNA_pol_sigma-70_dom"/>
</dbReference>
<evidence type="ECO:0000256" key="3">
    <source>
        <dbReference type="ARBA" id="ARBA00023082"/>
    </source>
</evidence>
<dbReference type="InterPro" id="IPR013325">
    <property type="entry name" value="RNA_pol_sigma_r2"/>
</dbReference>
<dbReference type="PANTHER" id="PTHR43133:SF8">
    <property type="entry name" value="RNA POLYMERASE SIGMA FACTOR HI_1459-RELATED"/>
    <property type="match status" value="1"/>
</dbReference>
<dbReference type="Pfam" id="PF04545">
    <property type="entry name" value="Sigma70_r4"/>
    <property type="match status" value="1"/>
</dbReference>
<gene>
    <name evidence="8" type="ORF">ET471_00910</name>
</gene>
<dbReference type="Proteomes" id="UP000292118">
    <property type="component" value="Chromosome"/>
</dbReference>
<accession>A0A4P6F258</accession>
<reference evidence="8 9" key="1">
    <citation type="submission" date="2019-01" db="EMBL/GenBank/DDBJ databases">
        <title>Genome sequencing of strain FW10M-9.</title>
        <authorList>
            <person name="Heo J."/>
            <person name="Kim S.-J."/>
            <person name="Kim J.-S."/>
            <person name="Hong S.-B."/>
            <person name="Kwon S.-W."/>
        </authorList>
    </citation>
    <scope>NUCLEOTIDE SEQUENCE [LARGE SCALE GENOMIC DNA]</scope>
    <source>
        <strain evidence="8 9">FW10M-9</strain>
    </source>
</reference>
<dbReference type="InterPro" id="IPR036388">
    <property type="entry name" value="WH-like_DNA-bd_sf"/>
</dbReference>
<dbReference type="PANTHER" id="PTHR43133">
    <property type="entry name" value="RNA POLYMERASE ECF-TYPE SIGMA FACTO"/>
    <property type="match status" value="1"/>
</dbReference>
<dbReference type="InterPro" id="IPR007627">
    <property type="entry name" value="RNA_pol_sigma70_r2"/>
</dbReference>
<keyword evidence="2" id="KW-0805">Transcription regulation</keyword>
<evidence type="ECO:0000259" key="6">
    <source>
        <dbReference type="Pfam" id="PF04542"/>
    </source>
</evidence>
<evidence type="ECO:0000313" key="8">
    <source>
        <dbReference type="EMBL" id="QAY68783.1"/>
    </source>
</evidence>
<dbReference type="InterPro" id="IPR013324">
    <property type="entry name" value="RNA_pol_sigma_r3/r4-like"/>
</dbReference>
<evidence type="ECO:0000313" key="9">
    <source>
        <dbReference type="Proteomes" id="UP000292118"/>
    </source>
</evidence>
<dbReference type="Gene3D" id="1.10.1740.10">
    <property type="match status" value="1"/>
</dbReference>
<dbReference type="GO" id="GO:0003677">
    <property type="term" value="F:DNA binding"/>
    <property type="evidence" value="ECO:0007669"/>
    <property type="project" value="UniProtKB-KW"/>
</dbReference>
<feature type="domain" description="RNA polymerase sigma-70 region 2" evidence="6">
    <location>
        <begin position="45"/>
        <end position="110"/>
    </location>
</feature>
<dbReference type="KEGG" id="xya:ET471_00910"/>
<dbReference type="CDD" id="cd06171">
    <property type="entry name" value="Sigma70_r4"/>
    <property type="match status" value="1"/>
</dbReference>
<dbReference type="OrthoDB" id="3747638at2"/>